<feature type="compositionally biased region" description="Acidic residues" evidence="6">
    <location>
        <begin position="127"/>
        <end position="146"/>
    </location>
</feature>
<feature type="compositionally biased region" description="Low complexity" evidence="6">
    <location>
        <begin position="107"/>
        <end position="122"/>
    </location>
</feature>
<evidence type="ECO:0000313" key="7">
    <source>
        <dbReference type="EnsemblPlants" id="AUR62003896-RA:cds"/>
    </source>
</evidence>
<dbReference type="PANTHER" id="PTHR45855">
    <property type="entry name" value="TRANSCRIPTION FACTOR PIF1-RELATED"/>
    <property type="match status" value="1"/>
</dbReference>
<dbReference type="SUPFAM" id="SSF47459">
    <property type="entry name" value="HLH, helix-loop-helix DNA-binding domain"/>
    <property type="match status" value="1"/>
</dbReference>
<evidence type="ECO:0000256" key="4">
    <source>
        <dbReference type="ARBA" id="ARBA00023163"/>
    </source>
</evidence>
<organism evidence="7 8">
    <name type="scientific">Chenopodium quinoa</name>
    <name type="common">Quinoa</name>
    <dbReference type="NCBI Taxonomy" id="63459"/>
    <lineage>
        <taxon>Eukaryota</taxon>
        <taxon>Viridiplantae</taxon>
        <taxon>Streptophyta</taxon>
        <taxon>Embryophyta</taxon>
        <taxon>Tracheophyta</taxon>
        <taxon>Spermatophyta</taxon>
        <taxon>Magnoliopsida</taxon>
        <taxon>eudicotyledons</taxon>
        <taxon>Gunneridae</taxon>
        <taxon>Pentapetalae</taxon>
        <taxon>Caryophyllales</taxon>
        <taxon>Chenopodiaceae</taxon>
        <taxon>Chenopodioideae</taxon>
        <taxon>Atripliceae</taxon>
        <taxon>Chenopodium</taxon>
    </lineage>
</organism>
<evidence type="ECO:0000256" key="3">
    <source>
        <dbReference type="ARBA" id="ARBA00023125"/>
    </source>
</evidence>
<evidence type="ECO:0000256" key="5">
    <source>
        <dbReference type="ARBA" id="ARBA00023242"/>
    </source>
</evidence>
<evidence type="ECO:0000256" key="2">
    <source>
        <dbReference type="ARBA" id="ARBA00023015"/>
    </source>
</evidence>
<dbReference type="GO" id="GO:0003677">
    <property type="term" value="F:DNA binding"/>
    <property type="evidence" value="ECO:0007669"/>
    <property type="project" value="UniProtKB-KW"/>
</dbReference>
<protein>
    <submittedName>
        <fullName evidence="7">Uncharacterized protein</fullName>
    </submittedName>
</protein>
<dbReference type="EnsemblPlants" id="AUR62003896-RA">
    <property type="protein sequence ID" value="AUR62003896-RA:cds"/>
    <property type="gene ID" value="AUR62003896"/>
</dbReference>
<proteinExistence type="predicted"/>
<evidence type="ECO:0000256" key="6">
    <source>
        <dbReference type="SAM" id="MobiDB-lite"/>
    </source>
</evidence>
<dbReference type="GO" id="GO:0005634">
    <property type="term" value="C:nucleus"/>
    <property type="evidence" value="ECO:0007669"/>
    <property type="project" value="UniProtKB-SubCell"/>
</dbReference>
<dbReference type="AlphaFoldDB" id="A0A803KXY7"/>
<name>A0A803KXY7_CHEQI</name>
<keyword evidence="8" id="KW-1185">Reference proteome</keyword>
<keyword evidence="4" id="KW-0804">Transcription</keyword>
<reference evidence="7" key="1">
    <citation type="journal article" date="2017" name="Nature">
        <title>The genome of Chenopodium quinoa.</title>
        <authorList>
            <person name="Jarvis D.E."/>
            <person name="Ho Y.S."/>
            <person name="Lightfoot D.J."/>
            <person name="Schmoeckel S.M."/>
            <person name="Li B."/>
            <person name="Borm T.J.A."/>
            <person name="Ohyanagi H."/>
            <person name="Mineta K."/>
            <person name="Michell C.T."/>
            <person name="Saber N."/>
            <person name="Kharbatia N.M."/>
            <person name="Rupper R.R."/>
            <person name="Sharp A.R."/>
            <person name="Dally N."/>
            <person name="Boughton B.A."/>
            <person name="Woo Y.H."/>
            <person name="Gao G."/>
            <person name="Schijlen E.G.W.M."/>
            <person name="Guo X."/>
            <person name="Momin A.A."/>
            <person name="Negrao S."/>
            <person name="Al-Babili S."/>
            <person name="Gehring C."/>
            <person name="Roessner U."/>
            <person name="Jung C."/>
            <person name="Murphy K."/>
            <person name="Arold S.T."/>
            <person name="Gojobori T."/>
            <person name="van der Linden C.G."/>
            <person name="van Loo E.N."/>
            <person name="Jellen E.N."/>
            <person name="Maughan P.J."/>
            <person name="Tester M."/>
        </authorList>
    </citation>
    <scope>NUCLEOTIDE SEQUENCE [LARGE SCALE GENOMIC DNA]</scope>
    <source>
        <strain evidence="7">cv. PI 614886</strain>
    </source>
</reference>
<feature type="region of interest" description="Disordered" evidence="6">
    <location>
        <begin position="91"/>
        <end position="173"/>
    </location>
</feature>
<keyword evidence="2" id="KW-0805">Transcription regulation</keyword>
<dbReference type="Gene3D" id="4.10.280.10">
    <property type="entry name" value="Helix-loop-helix DNA-binding domain"/>
    <property type="match status" value="1"/>
</dbReference>
<dbReference type="InterPro" id="IPR036638">
    <property type="entry name" value="HLH_DNA-bd_sf"/>
</dbReference>
<reference evidence="7" key="2">
    <citation type="submission" date="2021-03" db="UniProtKB">
        <authorList>
            <consortium name="EnsemblPlants"/>
        </authorList>
    </citation>
    <scope>IDENTIFICATION</scope>
</reference>
<feature type="compositionally biased region" description="Basic and acidic residues" evidence="6">
    <location>
        <begin position="162"/>
        <end position="173"/>
    </location>
</feature>
<dbReference type="PANTHER" id="PTHR45855:SF6">
    <property type="entry name" value="TRANSCRIPTION FACTOR ALC"/>
    <property type="match status" value="1"/>
</dbReference>
<keyword evidence="5" id="KW-0539">Nucleus</keyword>
<dbReference type="GO" id="GO:0046983">
    <property type="term" value="F:protein dimerization activity"/>
    <property type="evidence" value="ECO:0007669"/>
    <property type="project" value="InterPro"/>
</dbReference>
<dbReference type="Proteomes" id="UP000596660">
    <property type="component" value="Unplaced"/>
</dbReference>
<comment type="subcellular location">
    <subcellularLocation>
        <location evidence="1">Nucleus</location>
    </subcellularLocation>
</comment>
<dbReference type="Gramene" id="AUR62003896-RA">
    <property type="protein sequence ID" value="AUR62003896-RA:cds"/>
    <property type="gene ID" value="AUR62003896"/>
</dbReference>
<sequence>MVFTNNSSAPPQEQPDDISLFLRQILHRSSSSSSPNQPLISASSSPAIMRSHAADQLPSFSTLFNNISAGPSAVFSGSDRLAVNRISRENDVVLPPPTTGFPVPAGSNLSSESLSGSVQLRSFDNNDFPEDNDCESEEGNDVAVEEGETKQQQLRNQSKRSRAAEVHNLSEKTDKASMLDEAIEYLKQLQLQVQMLSMRNGVSLHPMCLPGGQGILHPSQLSQMGIDFDDASGSYDMNMTTALNTIPETSNTTLNLPNQCTSSVRPSLATVPSPSIINSEAMSFGLESCIPASFHPYQPRNPPQAVGRERSMPHERIGVNNIEPKSLGAVTTSTRLGHNSVQERMQQKHAPQETHLENLSGQNQLVSSNFTGLFAATSGAQMTS</sequence>
<evidence type="ECO:0000256" key="1">
    <source>
        <dbReference type="ARBA" id="ARBA00004123"/>
    </source>
</evidence>
<accession>A0A803KXY7</accession>
<keyword evidence="3" id="KW-0238">DNA-binding</keyword>
<dbReference type="OMA" id="CHRTDIN"/>
<evidence type="ECO:0000313" key="8">
    <source>
        <dbReference type="Proteomes" id="UP000596660"/>
    </source>
</evidence>
<dbReference type="InterPro" id="IPR031066">
    <property type="entry name" value="bHLH_ALC-like_plant"/>
</dbReference>